<gene>
    <name evidence="3" type="ORF">CYJ73_24170</name>
</gene>
<keyword evidence="1" id="KW-0472">Membrane</keyword>
<feature type="domain" description="DUF8175" evidence="2">
    <location>
        <begin position="49"/>
        <end position="225"/>
    </location>
</feature>
<proteinExistence type="predicted"/>
<dbReference type="AlphaFoldDB" id="A0A2I1R1J4"/>
<evidence type="ECO:0000256" key="1">
    <source>
        <dbReference type="SAM" id="Phobius"/>
    </source>
</evidence>
<dbReference type="Proteomes" id="UP000234662">
    <property type="component" value="Unassembled WGS sequence"/>
</dbReference>
<sequence>MKPRPPQFTTREFAEPTTEGRRTWRWVLVAAAVSLVAVIAGVLIVRAVSGPDSPAGTTGPAVDAADDAQREVSFGNLRWEAVGRTEMPFSDTAGPRTLYGVAAAGFAHTEAGAILAAWQIPMRLAVLAGTDSIYRRQVLGTPGDISKLRQSVAELQAGFDPEQTVPRVIAWRAHQPYSDQVASYDFALPGETATAVSLLRFSVVWMRGDWRYQPGLFGNATTRPVDASSVHPDNGWHRFPQGAS</sequence>
<dbReference type="InterPro" id="IPR058488">
    <property type="entry name" value="DUF8175"/>
</dbReference>
<name>A0A2I1R1J4_9ACTN</name>
<evidence type="ECO:0000259" key="2">
    <source>
        <dbReference type="Pfam" id="PF26526"/>
    </source>
</evidence>
<dbReference type="EMBL" id="PKJC01000036">
    <property type="protein sequence ID" value="PKZ62977.1"/>
    <property type="molecule type" value="Genomic_DNA"/>
</dbReference>
<feature type="transmembrane region" description="Helical" evidence="1">
    <location>
        <begin position="26"/>
        <end position="45"/>
    </location>
</feature>
<evidence type="ECO:0000313" key="3">
    <source>
        <dbReference type="EMBL" id="PKZ62977.1"/>
    </source>
</evidence>
<reference evidence="3 4" key="1">
    <citation type="submission" date="2017-12" db="EMBL/GenBank/DDBJ databases">
        <title>Phylogenetic diversity of female urinary microbiome.</title>
        <authorList>
            <person name="Thomas-White K."/>
            <person name="Wolfe A.J."/>
        </authorList>
    </citation>
    <scope>NUCLEOTIDE SEQUENCE [LARGE SCALE GENOMIC DNA]</scope>
    <source>
        <strain evidence="3 4">UMB0777</strain>
    </source>
</reference>
<evidence type="ECO:0000313" key="4">
    <source>
        <dbReference type="Proteomes" id="UP000234662"/>
    </source>
</evidence>
<dbReference type="RefSeq" id="WP_101822858.1">
    <property type="nucleotide sequence ID" value="NZ_PKJC01000036.1"/>
</dbReference>
<accession>A0A2I1R1J4</accession>
<keyword evidence="1" id="KW-0812">Transmembrane</keyword>
<comment type="caution">
    <text evidence="3">The sequence shown here is derived from an EMBL/GenBank/DDBJ whole genome shotgun (WGS) entry which is preliminary data.</text>
</comment>
<dbReference type="Pfam" id="PF26526">
    <property type="entry name" value="DUF8175"/>
    <property type="match status" value="1"/>
</dbReference>
<organism evidence="3 4">
    <name type="scientific">Gordonia terrae</name>
    <dbReference type="NCBI Taxonomy" id="2055"/>
    <lineage>
        <taxon>Bacteria</taxon>
        <taxon>Bacillati</taxon>
        <taxon>Actinomycetota</taxon>
        <taxon>Actinomycetes</taxon>
        <taxon>Mycobacteriales</taxon>
        <taxon>Gordoniaceae</taxon>
        <taxon>Gordonia</taxon>
    </lineage>
</organism>
<keyword evidence="1" id="KW-1133">Transmembrane helix</keyword>
<protein>
    <recommendedName>
        <fullName evidence="2">DUF8175 domain-containing protein</fullName>
    </recommendedName>
</protein>